<organism evidence="1">
    <name type="scientific">Rhizophora mucronata</name>
    <name type="common">Asiatic mangrove</name>
    <dbReference type="NCBI Taxonomy" id="61149"/>
    <lineage>
        <taxon>Eukaryota</taxon>
        <taxon>Viridiplantae</taxon>
        <taxon>Streptophyta</taxon>
        <taxon>Embryophyta</taxon>
        <taxon>Tracheophyta</taxon>
        <taxon>Spermatophyta</taxon>
        <taxon>Magnoliopsida</taxon>
        <taxon>eudicotyledons</taxon>
        <taxon>Gunneridae</taxon>
        <taxon>Pentapetalae</taxon>
        <taxon>rosids</taxon>
        <taxon>fabids</taxon>
        <taxon>Malpighiales</taxon>
        <taxon>Rhizophoraceae</taxon>
        <taxon>Rhizophora</taxon>
    </lineage>
</organism>
<evidence type="ECO:0000313" key="1">
    <source>
        <dbReference type="EMBL" id="MBX55222.1"/>
    </source>
</evidence>
<protein>
    <submittedName>
        <fullName evidence="1">Uncharacterized protein</fullName>
    </submittedName>
</protein>
<dbReference type="AlphaFoldDB" id="A0A2P2PKI4"/>
<dbReference type="EMBL" id="GGEC01074738">
    <property type="protein sequence ID" value="MBX55222.1"/>
    <property type="molecule type" value="Transcribed_RNA"/>
</dbReference>
<name>A0A2P2PKI4_RHIMU</name>
<proteinExistence type="predicted"/>
<reference evidence="1" key="1">
    <citation type="submission" date="2018-02" db="EMBL/GenBank/DDBJ databases">
        <title>Rhizophora mucronata_Transcriptome.</title>
        <authorList>
            <person name="Meera S.P."/>
            <person name="Sreeshan A."/>
            <person name="Augustine A."/>
        </authorList>
    </citation>
    <scope>NUCLEOTIDE SEQUENCE</scope>
    <source>
        <tissue evidence="1">Leaf</tissue>
    </source>
</reference>
<sequence length="57" mass="6563">MMALGSLEEPQLETLQRLGRSCNACQCNPRFCRKPMSRLRNTRLGHPPKFPFGSPRF</sequence>
<accession>A0A2P2PKI4</accession>